<protein>
    <submittedName>
        <fullName evidence="2">Uncharacterized protein</fullName>
    </submittedName>
</protein>
<reference evidence="2 3" key="1">
    <citation type="submission" date="2020-01" db="EMBL/GenBank/DDBJ databases">
        <title>Identification and distribution of gene clusters putatively required for synthesis of sphingolipid metabolism inhibitors in phylogenetically diverse species of the filamentous fungus Fusarium.</title>
        <authorList>
            <person name="Kim H.-S."/>
            <person name="Busman M."/>
            <person name="Brown D.W."/>
            <person name="Divon H."/>
            <person name="Uhlig S."/>
            <person name="Proctor R.H."/>
        </authorList>
    </citation>
    <scope>NUCLEOTIDE SEQUENCE [LARGE SCALE GENOMIC DNA]</scope>
    <source>
        <strain evidence="2 3">NRRL 20459</strain>
    </source>
</reference>
<name>A0A8H4LPB8_9HYPO</name>
<dbReference type="OrthoDB" id="5376010at2759"/>
<organism evidence="2 3">
    <name type="scientific">Fusarium albosuccineum</name>
    <dbReference type="NCBI Taxonomy" id="1237068"/>
    <lineage>
        <taxon>Eukaryota</taxon>
        <taxon>Fungi</taxon>
        <taxon>Dikarya</taxon>
        <taxon>Ascomycota</taxon>
        <taxon>Pezizomycotina</taxon>
        <taxon>Sordariomycetes</taxon>
        <taxon>Hypocreomycetidae</taxon>
        <taxon>Hypocreales</taxon>
        <taxon>Nectriaceae</taxon>
        <taxon>Fusarium</taxon>
        <taxon>Fusarium decemcellulare species complex</taxon>
    </lineage>
</organism>
<feature type="compositionally biased region" description="Basic residues" evidence="1">
    <location>
        <begin position="614"/>
        <end position="638"/>
    </location>
</feature>
<dbReference type="EMBL" id="JAADYS010000203">
    <property type="protein sequence ID" value="KAF4471469.1"/>
    <property type="molecule type" value="Genomic_DNA"/>
</dbReference>
<feature type="region of interest" description="Disordered" evidence="1">
    <location>
        <begin position="1"/>
        <end position="99"/>
    </location>
</feature>
<accession>A0A8H4LPB8</accession>
<dbReference type="AlphaFoldDB" id="A0A8H4LPB8"/>
<sequence length="638" mass="72445">MTGQSKIDSDHSGEKEPETKARDSTTTTNLEQVPEPFSPVAYERWRPGRSAANREINLGLRRSQRLQEKQEDAAPVQKDKHAEYREPIPSVTKRARRPIPPDWVPPLAVGASLGDNLSRLEEAERSVLQWEAILENARKKEPSVDFSGFERRLDKVRREFQGMEESEENSMPVDELESTKRDRIEKRLVTLSDALERSHCSAGDVNIKAAIEAYKDGRIQCWDKWTLLYAGHIVDFCTSYDSFTHDREERLNRYWEEHGEGWLWYESPLAPKGGYQPEQLMGATWGQPARGSTLSGGQPQVWDITMGFRRVRGFHHRSTSTLFSAKAKAPDVSASGKVLPYKTLLRHLPHSTRKEVCYVEDDPNGPRCFFMMQLDTGASSPCLYGTDLDLIGINPKTYPAQTFVSVSTANQEAHAAVYEIRVDVCKHNGESLVGEEPVWPKERAELGGIVPVLVMVESAPDESQPLSAAELKYRRRRGEDVSEEALASRKKSSREVRLSGILPFQVCYSACTPGMNVWFGEDRRDVLGADRMPGQRRWERHKMANVVKGPEQIEALTERPRVRFDHESDGLRVVDSDDRDVPGASSVTIMDGVEIREFGVEPRVSKELQVLKHERLRPKKRRRSRSKTVTKSTKRSRV</sequence>
<dbReference type="Proteomes" id="UP000554235">
    <property type="component" value="Unassembled WGS sequence"/>
</dbReference>
<comment type="caution">
    <text evidence="2">The sequence shown here is derived from an EMBL/GenBank/DDBJ whole genome shotgun (WGS) entry which is preliminary data.</text>
</comment>
<evidence type="ECO:0000313" key="3">
    <source>
        <dbReference type="Proteomes" id="UP000554235"/>
    </source>
</evidence>
<proteinExistence type="predicted"/>
<feature type="compositionally biased region" description="Basic and acidic residues" evidence="1">
    <location>
        <begin position="7"/>
        <end position="23"/>
    </location>
</feature>
<evidence type="ECO:0000313" key="2">
    <source>
        <dbReference type="EMBL" id="KAF4471469.1"/>
    </source>
</evidence>
<keyword evidence="3" id="KW-1185">Reference proteome</keyword>
<feature type="compositionally biased region" description="Basic and acidic residues" evidence="1">
    <location>
        <begin position="65"/>
        <end position="86"/>
    </location>
</feature>
<evidence type="ECO:0000256" key="1">
    <source>
        <dbReference type="SAM" id="MobiDB-lite"/>
    </source>
</evidence>
<feature type="region of interest" description="Disordered" evidence="1">
    <location>
        <begin position="611"/>
        <end position="638"/>
    </location>
</feature>
<gene>
    <name evidence="2" type="ORF">FALBO_1611</name>
</gene>